<comment type="caution">
    <text evidence="2">The sequence shown here is derived from an EMBL/GenBank/DDBJ whole genome shotgun (WGS) entry which is preliminary data.</text>
</comment>
<dbReference type="AlphaFoldDB" id="A0A8X6RSV5"/>
<evidence type="ECO:0000256" key="1">
    <source>
        <dbReference type="SAM" id="MobiDB-lite"/>
    </source>
</evidence>
<gene>
    <name evidence="2" type="ORF">TNCV_1664581</name>
</gene>
<feature type="region of interest" description="Disordered" evidence="1">
    <location>
        <begin position="53"/>
        <end position="82"/>
    </location>
</feature>
<name>A0A8X6RSV5_TRICX</name>
<dbReference type="Proteomes" id="UP000887159">
    <property type="component" value="Unassembled WGS sequence"/>
</dbReference>
<sequence length="112" mass="12859">MFWSVIAHLRRPASSSSYTPTLPPENLLYHSNTWMMQNDHMDRGDAWDEVTHNTRAIGDGPSSFDQRSSEFTPEPPLPTNVMDYQEPCHKNSILTFHADVIDMGPLSLEKQW</sequence>
<evidence type="ECO:0000313" key="2">
    <source>
        <dbReference type="EMBL" id="GFY00419.1"/>
    </source>
</evidence>
<keyword evidence="3" id="KW-1185">Reference proteome</keyword>
<evidence type="ECO:0000313" key="3">
    <source>
        <dbReference type="Proteomes" id="UP000887159"/>
    </source>
</evidence>
<proteinExistence type="predicted"/>
<protein>
    <submittedName>
        <fullName evidence="2">Uncharacterized protein</fullName>
    </submittedName>
</protein>
<organism evidence="2 3">
    <name type="scientific">Trichonephila clavipes</name>
    <name type="common">Golden silk orbweaver</name>
    <name type="synonym">Nephila clavipes</name>
    <dbReference type="NCBI Taxonomy" id="2585209"/>
    <lineage>
        <taxon>Eukaryota</taxon>
        <taxon>Metazoa</taxon>
        <taxon>Ecdysozoa</taxon>
        <taxon>Arthropoda</taxon>
        <taxon>Chelicerata</taxon>
        <taxon>Arachnida</taxon>
        <taxon>Araneae</taxon>
        <taxon>Araneomorphae</taxon>
        <taxon>Entelegynae</taxon>
        <taxon>Araneoidea</taxon>
        <taxon>Nephilidae</taxon>
        <taxon>Trichonephila</taxon>
    </lineage>
</organism>
<dbReference type="EMBL" id="BMAU01021220">
    <property type="protein sequence ID" value="GFY00419.1"/>
    <property type="molecule type" value="Genomic_DNA"/>
</dbReference>
<reference evidence="2" key="1">
    <citation type="submission" date="2020-08" db="EMBL/GenBank/DDBJ databases">
        <title>Multicomponent nature underlies the extraordinary mechanical properties of spider dragline silk.</title>
        <authorList>
            <person name="Kono N."/>
            <person name="Nakamura H."/>
            <person name="Mori M."/>
            <person name="Yoshida Y."/>
            <person name="Ohtoshi R."/>
            <person name="Malay A.D."/>
            <person name="Moran D.A.P."/>
            <person name="Tomita M."/>
            <person name="Numata K."/>
            <person name="Arakawa K."/>
        </authorList>
    </citation>
    <scope>NUCLEOTIDE SEQUENCE</scope>
</reference>
<accession>A0A8X6RSV5</accession>